<dbReference type="Gene3D" id="3.40.50.2300">
    <property type="match status" value="1"/>
</dbReference>
<dbReference type="Proteomes" id="UP001276659">
    <property type="component" value="Unassembled WGS sequence"/>
</dbReference>
<dbReference type="EMBL" id="JASNWA010000010">
    <property type="protein sequence ID" value="KAK3168645.1"/>
    <property type="molecule type" value="Genomic_DNA"/>
</dbReference>
<evidence type="ECO:0000313" key="2">
    <source>
        <dbReference type="Proteomes" id="UP001276659"/>
    </source>
</evidence>
<accession>A0AAD9YZW3</accession>
<sequence length="166" mass="18796">MYTTSKIRSVAVQRPERNAEEVINRGLPVMGLLPSDPRLVSVLQSMNMHRSQQFEAVSGLRIQQELMTITGRVLKAPQVVYTNKARAIINNGFWTLQNKKFVDAKSFPKWLYLKPQAYPTNRDFRKYDLEPFTRNLKNCGLGVGSPSPPDGFTADFSDEQSLGIAF</sequence>
<evidence type="ECO:0000313" key="1">
    <source>
        <dbReference type="EMBL" id="KAK3168645.1"/>
    </source>
</evidence>
<name>A0AAD9YZW3_9LECA</name>
<comment type="caution">
    <text evidence="1">The sequence shown here is derived from an EMBL/GenBank/DDBJ whole genome shotgun (WGS) entry which is preliminary data.</text>
</comment>
<gene>
    <name evidence="1" type="ORF">OEA41_005093</name>
</gene>
<protein>
    <submittedName>
        <fullName evidence="1">Uncharacterized protein</fullName>
    </submittedName>
</protein>
<organism evidence="1 2">
    <name type="scientific">Lepraria neglecta</name>
    <dbReference type="NCBI Taxonomy" id="209136"/>
    <lineage>
        <taxon>Eukaryota</taxon>
        <taxon>Fungi</taxon>
        <taxon>Dikarya</taxon>
        <taxon>Ascomycota</taxon>
        <taxon>Pezizomycotina</taxon>
        <taxon>Lecanoromycetes</taxon>
        <taxon>OSLEUM clade</taxon>
        <taxon>Lecanoromycetidae</taxon>
        <taxon>Lecanorales</taxon>
        <taxon>Lecanorineae</taxon>
        <taxon>Stereocaulaceae</taxon>
        <taxon>Lepraria</taxon>
    </lineage>
</organism>
<reference evidence="1" key="1">
    <citation type="submission" date="2022-11" db="EMBL/GenBank/DDBJ databases">
        <title>Chromosomal genome sequence assembly and mating type (MAT) locus characterization of the leprose asexual lichenized fungus Lepraria neglecta (Nyl.) Erichsen.</title>
        <authorList>
            <person name="Allen J.L."/>
            <person name="Pfeffer B."/>
        </authorList>
    </citation>
    <scope>NUCLEOTIDE SEQUENCE</scope>
    <source>
        <strain evidence="1">Allen 5258</strain>
    </source>
</reference>
<keyword evidence="2" id="KW-1185">Reference proteome</keyword>
<proteinExistence type="predicted"/>
<dbReference type="AlphaFoldDB" id="A0AAD9YZW3"/>